<dbReference type="RefSeq" id="WP_025481700.1">
    <property type="nucleotide sequence ID" value="NZ_MJEB01000049.1"/>
</dbReference>
<dbReference type="InterPro" id="IPR035897">
    <property type="entry name" value="Toll_tir_struct_dom_sf"/>
</dbReference>
<evidence type="ECO:0000313" key="2">
    <source>
        <dbReference type="EMBL" id="OQO70625.1"/>
    </source>
</evidence>
<dbReference type="OrthoDB" id="9798540at2"/>
<protein>
    <recommendedName>
        <fullName evidence="1">Thoeris protein ThsB TIR-like domain-containing protein</fullName>
    </recommendedName>
</protein>
<evidence type="ECO:0000313" key="3">
    <source>
        <dbReference type="Proteomes" id="UP000192477"/>
    </source>
</evidence>
<proteinExistence type="predicted"/>
<dbReference type="EMBL" id="MJEA01000004">
    <property type="protein sequence ID" value="OQO70625.1"/>
    <property type="molecule type" value="Genomic_DNA"/>
</dbReference>
<accession>A0A1V8YDB8</accession>
<dbReference type="InterPro" id="IPR015032">
    <property type="entry name" value="ThsB__TIR-like_domain"/>
</dbReference>
<dbReference type="Pfam" id="PF08937">
    <property type="entry name" value="ThsB_TIR"/>
    <property type="match status" value="1"/>
</dbReference>
<organism evidence="2 3">
    <name type="scientific">Enterococcus villorum</name>
    <dbReference type="NCBI Taxonomy" id="112904"/>
    <lineage>
        <taxon>Bacteria</taxon>
        <taxon>Bacillati</taxon>
        <taxon>Bacillota</taxon>
        <taxon>Bacilli</taxon>
        <taxon>Lactobacillales</taxon>
        <taxon>Enterococcaceae</taxon>
        <taxon>Enterococcus</taxon>
    </lineage>
</organism>
<dbReference type="STRING" id="112904.BH747_06315"/>
<dbReference type="SUPFAM" id="SSF52200">
    <property type="entry name" value="Toll/Interleukin receptor TIR domain"/>
    <property type="match status" value="1"/>
</dbReference>
<comment type="caution">
    <text evidence="2">The sequence shown here is derived from an EMBL/GenBank/DDBJ whole genome shotgun (WGS) entry which is preliminary data.</text>
</comment>
<dbReference type="AlphaFoldDB" id="A0A1V8YDB8"/>
<dbReference type="Proteomes" id="UP000192477">
    <property type="component" value="Unassembled WGS sequence"/>
</dbReference>
<evidence type="ECO:0000259" key="1">
    <source>
        <dbReference type="Pfam" id="PF08937"/>
    </source>
</evidence>
<reference evidence="2 3" key="1">
    <citation type="journal article" date="2017" name="BMC Microbiol.">
        <title>Comparative genomics of Enterococcus spp. isolated from bovine feces.</title>
        <authorList>
            <person name="Beukers A.G."/>
            <person name="Zaheer R."/>
            <person name="Goji N."/>
            <person name="Amoako K.K."/>
            <person name="Chaves A.V."/>
            <person name="Ward M.P."/>
            <person name="McAllister T.A."/>
        </authorList>
    </citation>
    <scope>NUCLEOTIDE SEQUENCE [LARGE SCALE GENOMIC DNA]</scope>
    <source>
        <strain evidence="2 3">F1129D 143</strain>
    </source>
</reference>
<sequence length="203" mass="23353">MARKTFISYKYSEAKDLRDNIINAMGEDATYYTGETSSSPNMSDKTTEYIKNKLKDMIYNTSVTIVIISPNMKASQWIDWEIEYSLKQVKRGDKYSGVNGIVGVVMEHNGGYSWLRPTTTNLDGCTSISTNDEYLFDIIKKNRYNQNPKEYSCNQCKTINALTGSYIALVNEEDFLKKPDFYIENAYEKSKNIDNYDICKKVD</sequence>
<dbReference type="Gene3D" id="3.40.50.11200">
    <property type="match status" value="1"/>
</dbReference>
<feature type="domain" description="Thoeris protein ThsB TIR-like" evidence="1">
    <location>
        <begin position="6"/>
        <end position="91"/>
    </location>
</feature>
<name>A0A1V8YDB8_9ENTE</name>
<gene>
    <name evidence="2" type="ORF">BH747_06315</name>
</gene>